<feature type="region of interest" description="Disordered" evidence="1">
    <location>
        <begin position="1"/>
        <end position="27"/>
    </location>
</feature>
<feature type="region of interest" description="Disordered" evidence="1">
    <location>
        <begin position="380"/>
        <end position="422"/>
    </location>
</feature>
<sequence length="629" mass="65739">MPDRASDPSAGRRRAGTRRRPAGCRGGVRGAPWGVLRGHRRVEHGHGGEDLVHPGEQFRLQLHAGGLDVLGDLLGPGGADDRGRHVGVLQHPGDGQLGEREPRLVGERAQQLDALQHVVAQPAGDEVRAALVVGGAGAGRRLHARPVLAGEHTLRDRRPDHLAEAQLLGHRHDFALDDPPQRAVLRLVGDERDAQLAGERVAGPDLVGGPLGHADVQRLAGADHVGERLHGLLQRSRRVVAVRLVDVDVVGLQAAQRVVDRLHDVLAAQPAVVAAGAGRPEHLGEDLQPLTALALEGPAEDRLGAGLRVHVGRVEGGDARVEGGPDAGGRGLLLDLRAMGEPIAVGDLTDDQAAAAQVTEFHEPYGTSAVTAGVGTITVPRVPGAGRHRAAASTPRRASARTRRRPPGRLRADGAGVDRAGRRAGAPVGCWRRCDDLDVHDSECGGVAGGGGRTVRPEKRNRDPPACDARRPETADRRAPGARTVEPAAAAQQQRVAAAGTAAHRRPVLAGPTRPGHRPVEAHRVRCAGLAGDRRTGPRGRHAGPRPGRTAVLYRADAGAGHVLGMDVGRARLRVAVADLAGRVVARRTSPTAAGPAPPSRTRWSPPPATPSPTPDSAATAPWTAWCGR</sequence>
<feature type="compositionally biased region" description="Low complexity" evidence="1">
    <location>
        <begin position="413"/>
        <end position="422"/>
    </location>
</feature>
<evidence type="ECO:0000313" key="2">
    <source>
        <dbReference type="EMBL" id="KDN81325.1"/>
    </source>
</evidence>
<feature type="region of interest" description="Disordered" evidence="1">
    <location>
        <begin position="444"/>
        <end position="485"/>
    </location>
</feature>
<feature type="compositionally biased region" description="Basic and acidic residues" evidence="1">
    <location>
        <begin position="455"/>
        <end position="479"/>
    </location>
</feature>
<feature type="region of interest" description="Disordered" evidence="1">
    <location>
        <begin position="587"/>
        <end position="629"/>
    </location>
</feature>
<dbReference type="Proteomes" id="UP000027178">
    <property type="component" value="Unassembled WGS sequence"/>
</dbReference>
<reference evidence="2 3" key="1">
    <citation type="submission" date="2014-05" db="EMBL/GenBank/DDBJ databases">
        <title>Draft Genome Sequence of Kitasatospora cheerisanensis KCTC 2395.</title>
        <authorList>
            <person name="Nam D.H."/>
        </authorList>
    </citation>
    <scope>NUCLEOTIDE SEQUENCE [LARGE SCALE GENOMIC DNA]</scope>
    <source>
        <strain evidence="2 3">KCTC 2395</strain>
    </source>
</reference>
<feature type="compositionally biased region" description="Pro residues" evidence="1">
    <location>
        <begin position="605"/>
        <end position="614"/>
    </location>
</feature>
<name>A0A066YTT4_9ACTN</name>
<feature type="compositionally biased region" description="Low complexity" evidence="1">
    <location>
        <begin position="587"/>
        <end position="604"/>
    </location>
</feature>
<feature type="compositionally biased region" description="Low complexity" evidence="1">
    <location>
        <begin position="615"/>
        <end position="629"/>
    </location>
</feature>
<dbReference type="AlphaFoldDB" id="A0A066YTT4"/>
<feature type="compositionally biased region" description="Basic residues" evidence="1">
    <location>
        <begin position="398"/>
        <end position="408"/>
    </location>
</feature>
<evidence type="ECO:0000256" key="1">
    <source>
        <dbReference type="SAM" id="MobiDB-lite"/>
    </source>
</evidence>
<accession>A0A066YTT4</accession>
<dbReference type="Gene3D" id="3.30.420.40">
    <property type="match status" value="1"/>
</dbReference>
<protein>
    <submittedName>
        <fullName evidence="2">Uncharacterized protein</fullName>
    </submittedName>
</protein>
<organism evidence="2 3">
    <name type="scientific">Kitasatospora cheerisanensis KCTC 2395</name>
    <dbReference type="NCBI Taxonomy" id="1348663"/>
    <lineage>
        <taxon>Bacteria</taxon>
        <taxon>Bacillati</taxon>
        <taxon>Actinomycetota</taxon>
        <taxon>Actinomycetes</taxon>
        <taxon>Kitasatosporales</taxon>
        <taxon>Streptomycetaceae</taxon>
        <taxon>Kitasatospora</taxon>
    </lineage>
</organism>
<evidence type="ECO:0000313" key="3">
    <source>
        <dbReference type="Proteomes" id="UP000027178"/>
    </source>
</evidence>
<proteinExistence type="predicted"/>
<comment type="caution">
    <text evidence="2">The sequence shown here is derived from an EMBL/GenBank/DDBJ whole genome shotgun (WGS) entry which is preliminary data.</text>
</comment>
<keyword evidence="3" id="KW-1185">Reference proteome</keyword>
<dbReference type="EMBL" id="JNBY01000148">
    <property type="protein sequence ID" value="KDN81325.1"/>
    <property type="molecule type" value="Genomic_DNA"/>
</dbReference>
<gene>
    <name evidence="2" type="ORF">KCH_69570</name>
</gene>
<feature type="compositionally biased region" description="Basic residues" evidence="1">
    <location>
        <begin position="11"/>
        <end position="22"/>
    </location>
</feature>
<dbReference type="HOGENOM" id="CLU_434627_0_0_11"/>